<keyword evidence="1" id="KW-1133">Transmembrane helix</keyword>
<comment type="caution">
    <text evidence="3">The sequence shown here is derived from an EMBL/GenBank/DDBJ whole genome shotgun (WGS) entry which is preliminary data.</text>
</comment>
<dbReference type="Gene3D" id="1.10.287.110">
    <property type="entry name" value="DnaJ domain"/>
    <property type="match status" value="1"/>
</dbReference>
<protein>
    <submittedName>
        <fullName evidence="3">Receptor y region, transmembrane domain-and RING domain-containing protein 6</fullName>
    </submittedName>
</protein>
<evidence type="ECO:0000259" key="2">
    <source>
        <dbReference type="PROSITE" id="PS50076"/>
    </source>
</evidence>
<dbReference type="AlphaFoldDB" id="A0A226F2T8"/>
<dbReference type="CDD" id="cd06257">
    <property type="entry name" value="DnaJ"/>
    <property type="match status" value="1"/>
</dbReference>
<organism evidence="3 4">
    <name type="scientific">Folsomia candida</name>
    <name type="common">Springtail</name>
    <dbReference type="NCBI Taxonomy" id="158441"/>
    <lineage>
        <taxon>Eukaryota</taxon>
        <taxon>Metazoa</taxon>
        <taxon>Ecdysozoa</taxon>
        <taxon>Arthropoda</taxon>
        <taxon>Hexapoda</taxon>
        <taxon>Collembola</taxon>
        <taxon>Entomobryomorpha</taxon>
        <taxon>Isotomoidea</taxon>
        <taxon>Isotomidae</taxon>
        <taxon>Proisotominae</taxon>
        <taxon>Folsomia</taxon>
    </lineage>
</organism>
<keyword evidence="3" id="KW-0675">Receptor</keyword>
<dbReference type="Pfam" id="PF00226">
    <property type="entry name" value="DnaJ"/>
    <property type="match status" value="1"/>
</dbReference>
<keyword evidence="4" id="KW-1185">Reference proteome</keyword>
<dbReference type="OMA" id="IVKITHA"/>
<dbReference type="InterPro" id="IPR001623">
    <property type="entry name" value="DnaJ_domain"/>
</dbReference>
<dbReference type="EMBL" id="LNIX01000001">
    <property type="protein sequence ID" value="OXA63798.1"/>
    <property type="molecule type" value="Genomic_DNA"/>
</dbReference>
<sequence>MTKRYISSYLRVLLTFLAVGVCLVGALGSFDGTLTVVHKLTKKTVMTIHNIKQNSNDPLIKASIFVPSPLDACSVLNHLPDTTGLHFLTADPVNMRLSALLVQDGNCDIEHKLMNAQNAGYTGVILSTENVFYPDINANAEYSSNTPSVFLALVSLSEGQLLQKFAKNSYIFQFHREPFLSEQLYDIAAKIVQLMFDSAINLWSFCAQIISYNLSGIIRTILLYSLQIALLLLPLAFLSLFVVEKEDVPSPYAEEYTFFSWDNARERRYKRWENVNHDEMNSSDDEVSLQRYRDMLGVPVGATRRDIETEFRRKSFEFHPDKNMHLSVDDRDRKAKQFKELYAAKTALLNVLEH</sequence>
<proteinExistence type="predicted"/>
<evidence type="ECO:0000256" key="1">
    <source>
        <dbReference type="SAM" id="Phobius"/>
    </source>
</evidence>
<dbReference type="Gene3D" id="3.50.30.30">
    <property type="match status" value="1"/>
</dbReference>
<gene>
    <name evidence="3" type="ORF">Fcan01_02526</name>
</gene>
<keyword evidence="1 3" id="KW-0812">Transmembrane</keyword>
<feature type="domain" description="J" evidence="2">
    <location>
        <begin position="291"/>
        <end position="354"/>
    </location>
</feature>
<evidence type="ECO:0000313" key="4">
    <source>
        <dbReference type="Proteomes" id="UP000198287"/>
    </source>
</evidence>
<dbReference type="PROSITE" id="PS50076">
    <property type="entry name" value="DNAJ_2"/>
    <property type="match status" value="1"/>
</dbReference>
<accession>A0A226F2T8</accession>
<dbReference type="SUPFAM" id="SSF46565">
    <property type="entry name" value="Chaperone J-domain"/>
    <property type="match status" value="1"/>
</dbReference>
<name>A0A226F2T8_FOLCA</name>
<dbReference type="Pfam" id="PF02225">
    <property type="entry name" value="PA"/>
    <property type="match status" value="1"/>
</dbReference>
<dbReference type="InterPro" id="IPR003137">
    <property type="entry name" value="PA_domain"/>
</dbReference>
<reference evidence="3 4" key="1">
    <citation type="submission" date="2015-12" db="EMBL/GenBank/DDBJ databases">
        <title>The genome of Folsomia candida.</title>
        <authorList>
            <person name="Faddeeva A."/>
            <person name="Derks M.F."/>
            <person name="Anvar Y."/>
            <person name="Smit S."/>
            <person name="Van Straalen N."/>
            <person name="Roelofs D."/>
        </authorList>
    </citation>
    <scope>NUCLEOTIDE SEQUENCE [LARGE SCALE GENOMIC DNA]</scope>
    <source>
        <strain evidence="3 4">VU population</strain>
        <tissue evidence="3">Whole body</tissue>
    </source>
</reference>
<dbReference type="SMART" id="SM00271">
    <property type="entry name" value="DnaJ"/>
    <property type="match status" value="1"/>
</dbReference>
<dbReference type="InterPro" id="IPR036869">
    <property type="entry name" value="J_dom_sf"/>
</dbReference>
<evidence type="ECO:0000313" key="3">
    <source>
        <dbReference type="EMBL" id="OXA63798.1"/>
    </source>
</evidence>
<dbReference type="Proteomes" id="UP000198287">
    <property type="component" value="Unassembled WGS sequence"/>
</dbReference>
<feature type="transmembrane region" description="Helical" evidence="1">
    <location>
        <begin position="221"/>
        <end position="243"/>
    </location>
</feature>
<keyword evidence="1" id="KW-0472">Membrane</keyword>
<dbReference type="OrthoDB" id="436519at2759"/>